<dbReference type="OrthoDB" id="583343at2"/>
<name>B4VY67_9CYAN</name>
<sequence>MYVLPGPITGVLGLPGTGKTFIALIAGFEMAEELQLDVVVNFSLNARALYHYFSGLGYTWLLSRLLHGGIKVRSCAEGTNLKLVEFMQEKNTLYLIDEAGVYLNARNFKNIPLQFLSDIAQIRHDSRRLFWISQYKEQVDRNLREMSASYIVADCPTRYSQKLRNTELMSKYYRIFTAKNYSVFEKKILSGALTGAKAAINSARLSDKVVVGQLTEYDRLLFKDYGSFLRVEDKPTMQFPLTYWRKSAVFVSQSNPKSDNRDQWRKLLAKDASRERVADGARSLSERRREASSVW</sequence>
<reference evidence="2 3" key="1">
    <citation type="submission" date="2008-07" db="EMBL/GenBank/DDBJ databases">
        <authorList>
            <person name="Tandeau de Marsac N."/>
            <person name="Ferriera S."/>
            <person name="Johnson J."/>
            <person name="Kravitz S."/>
            <person name="Beeson K."/>
            <person name="Sutton G."/>
            <person name="Rogers Y.-H."/>
            <person name="Friedman R."/>
            <person name="Frazier M."/>
            <person name="Venter J.C."/>
        </authorList>
    </citation>
    <scope>NUCLEOTIDE SEQUENCE [LARGE SCALE GENOMIC DNA]</scope>
    <source>
        <strain evidence="2 3">PCC 7420</strain>
    </source>
</reference>
<dbReference type="EMBL" id="DS989859">
    <property type="protein sequence ID" value="EDX73207.1"/>
    <property type="molecule type" value="Genomic_DNA"/>
</dbReference>
<dbReference type="Gene3D" id="3.40.50.300">
    <property type="entry name" value="P-loop containing nucleotide triphosphate hydrolases"/>
    <property type="match status" value="1"/>
</dbReference>
<dbReference type="HOGENOM" id="CLU_942361_0_0_3"/>
<evidence type="ECO:0000313" key="3">
    <source>
        <dbReference type="Proteomes" id="UP000003835"/>
    </source>
</evidence>
<dbReference type="STRING" id="118168.MC7420_4454"/>
<dbReference type="Proteomes" id="UP000003835">
    <property type="component" value="Unassembled WGS sequence"/>
</dbReference>
<protein>
    <submittedName>
        <fullName evidence="2">Uncharacterized protein</fullName>
    </submittedName>
</protein>
<accession>B4VY67</accession>
<gene>
    <name evidence="2" type="ORF">MC7420_4454</name>
</gene>
<dbReference type="RefSeq" id="WP_006103670.1">
    <property type="nucleotide sequence ID" value="NZ_DS989859.1"/>
</dbReference>
<organism evidence="2 3">
    <name type="scientific">Coleofasciculus chthonoplastes PCC 7420</name>
    <dbReference type="NCBI Taxonomy" id="118168"/>
    <lineage>
        <taxon>Bacteria</taxon>
        <taxon>Bacillati</taxon>
        <taxon>Cyanobacteriota</taxon>
        <taxon>Cyanophyceae</taxon>
        <taxon>Coleofasciculales</taxon>
        <taxon>Coleofasciculaceae</taxon>
        <taxon>Coleofasciculus</taxon>
    </lineage>
</organism>
<evidence type="ECO:0000313" key="2">
    <source>
        <dbReference type="EMBL" id="EDX73207.1"/>
    </source>
</evidence>
<proteinExistence type="predicted"/>
<keyword evidence="3" id="KW-1185">Reference proteome</keyword>
<dbReference type="AlphaFoldDB" id="B4VY67"/>
<feature type="region of interest" description="Disordered" evidence="1">
    <location>
        <begin position="272"/>
        <end position="295"/>
    </location>
</feature>
<evidence type="ECO:0000256" key="1">
    <source>
        <dbReference type="SAM" id="MobiDB-lite"/>
    </source>
</evidence>
<dbReference type="SUPFAM" id="SSF52540">
    <property type="entry name" value="P-loop containing nucleoside triphosphate hydrolases"/>
    <property type="match status" value="1"/>
</dbReference>
<dbReference type="eggNOG" id="ENOG502ZN0T">
    <property type="taxonomic scope" value="Bacteria"/>
</dbReference>
<dbReference type="InterPro" id="IPR027417">
    <property type="entry name" value="P-loop_NTPase"/>
</dbReference>